<sequence>MRRSLRQIVLSLFIMLAWGPGWLMLWTISFYLTRNGQQAALLLPHGVQLALLILLARRYWPALFIPQIGLSLWLWYEQLINGGAMALAPFITAIPALLTQHFWHRFPLYWQRLSLLLSAVAGSALLNTLLLTPVIESRATLILLSSFTGGVLLTPFVYLVFDYLRQQHRYQLLGLETRNPPLRTSLLLWCSLFFIIGIGTQMVLSPEIERLLLIVVFLPNVVMAWKFGWQGGVLAALLGSMMITTARQVGSGFSDLMELEIFLSTQALLGIGLGIAISRQEQLASNLDHYRQRLEVELDARRALTEKLIHAEEDTRKLLARELHDEIGQNITAIQIQSQLVKRVSDNRTALMAGEQISELAQRIHHSTRQLLRQLRPPVLDQMAFDEALHHLVREFAFPERGIRCRFHYQLAAPPDNETVVFTLYRLLQELLNNIAKHAQATEVDITLSQSPGFVHLVVSDNGVGVLPGRAPGFGIQGMSERVQALGGELLLESQSGVRVTVNLPTLLPQNSL</sequence>
<dbReference type="Proteomes" id="UP000275331">
    <property type="component" value="Unassembled WGS sequence"/>
</dbReference>
<keyword evidence="8" id="KW-0902">Two-component regulatory system</keyword>
<dbReference type="RefSeq" id="WP_125293761.1">
    <property type="nucleotide sequence ID" value="NZ_JAPTZM010000002.1"/>
</dbReference>
<evidence type="ECO:0000256" key="10">
    <source>
        <dbReference type="SAM" id="Phobius"/>
    </source>
</evidence>
<evidence type="ECO:0000313" key="13">
    <source>
        <dbReference type="Proteomes" id="UP000275331"/>
    </source>
</evidence>
<dbReference type="SUPFAM" id="SSF55874">
    <property type="entry name" value="ATPase domain of HSP90 chaperone/DNA topoisomerase II/histidine kinase"/>
    <property type="match status" value="1"/>
</dbReference>
<comment type="caution">
    <text evidence="12">The sequence shown here is derived from an EMBL/GenBank/DDBJ whole genome shotgun (WGS) entry which is preliminary data.</text>
</comment>
<dbReference type="GO" id="GO:0046983">
    <property type="term" value="F:protein dimerization activity"/>
    <property type="evidence" value="ECO:0007669"/>
    <property type="project" value="InterPro"/>
</dbReference>
<evidence type="ECO:0000256" key="2">
    <source>
        <dbReference type="ARBA" id="ARBA00022475"/>
    </source>
</evidence>
<accession>A0A427UZR7</accession>
<dbReference type="InterPro" id="IPR011712">
    <property type="entry name" value="Sig_transdc_His_kin_sub3_dim/P"/>
</dbReference>
<reference evidence="12 13" key="1">
    <citation type="submission" date="2018-10" db="EMBL/GenBank/DDBJ databases">
        <title>Transmission dynamics of multidrug resistant bacteria on intensive care unit surfaces.</title>
        <authorList>
            <person name="D'Souza A.W."/>
            <person name="Potter R.F."/>
            <person name="Wallace M."/>
            <person name="Shupe A."/>
            <person name="Patel S."/>
            <person name="Sun S."/>
            <person name="Gul D."/>
            <person name="Kwon J.H."/>
            <person name="Andleeb S."/>
            <person name="Burnham C.-A.D."/>
            <person name="Dantas G."/>
        </authorList>
    </citation>
    <scope>NUCLEOTIDE SEQUENCE [LARGE SCALE GENOMIC DNA]</scope>
    <source>
        <strain evidence="12 13">AS_373</strain>
    </source>
</reference>
<evidence type="ECO:0000256" key="7">
    <source>
        <dbReference type="ARBA" id="ARBA00022989"/>
    </source>
</evidence>
<dbReference type="InterPro" id="IPR050482">
    <property type="entry name" value="Sensor_HK_TwoCompSys"/>
</dbReference>
<dbReference type="InterPro" id="IPR007895">
    <property type="entry name" value="MASE1"/>
</dbReference>
<keyword evidence="4" id="KW-0808">Transferase</keyword>
<dbReference type="SMART" id="SM00387">
    <property type="entry name" value="HATPase_c"/>
    <property type="match status" value="1"/>
</dbReference>
<evidence type="ECO:0000256" key="4">
    <source>
        <dbReference type="ARBA" id="ARBA00022679"/>
    </source>
</evidence>
<evidence type="ECO:0000256" key="3">
    <source>
        <dbReference type="ARBA" id="ARBA00022553"/>
    </source>
</evidence>
<dbReference type="Gene3D" id="3.30.565.10">
    <property type="entry name" value="Histidine kinase-like ATPase, C-terminal domain"/>
    <property type="match status" value="1"/>
</dbReference>
<keyword evidence="9 10" id="KW-0472">Membrane</keyword>
<dbReference type="Pfam" id="PF05231">
    <property type="entry name" value="MASE1"/>
    <property type="match status" value="1"/>
</dbReference>
<dbReference type="GO" id="GO:0000155">
    <property type="term" value="F:phosphorelay sensor kinase activity"/>
    <property type="evidence" value="ECO:0007669"/>
    <property type="project" value="InterPro"/>
</dbReference>
<protein>
    <submittedName>
        <fullName evidence="12">MASE1 sensor histidine kinase</fullName>
    </submittedName>
</protein>
<feature type="transmembrane region" description="Helical" evidence="10">
    <location>
        <begin position="141"/>
        <end position="164"/>
    </location>
</feature>
<name>A0A427UZR7_9ENTR</name>
<dbReference type="GO" id="GO:0005886">
    <property type="term" value="C:plasma membrane"/>
    <property type="evidence" value="ECO:0007669"/>
    <property type="project" value="UniProtKB-SubCell"/>
</dbReference>
<comment type="subcellular location">
    <subcellularLocation>
        <location evidence="1">Cell membrane</location>
        <topology evidence="1">Multi-pass membrane protein</topology>
    </subcellularLocation>
</comment>
<feature type="transmembrane region" description="Helical" evidence="10">
    <location>
        <begin position="12"/>
        <end position="32"/>
    </location>
</feature>
<evidence type="ECO:0000256" key="9">
    <source>
        <dbReference type="ARBA" id="ARBA00023136"/>
    </source>
</evidence>
<dbReference type="Gene3D" id="1.20.5.1930">
    <property type="match status" value="1"/>
</dbReference>
<keyword evidence="2" id="KW-1003">Cell membrane</keyword>
<dbReference type="OrthoDB" id="9797605at2"/>
<dbReference type="Pfam" id="PF07730">
    <property type="entry name" value="HisKA_3"/>
    <property type="match status" value="1"/>
</dbReference>
<dbReference type="AlphaFoldDB" id="A0A427UZR7"/>
<dbReference type="InterPro" id="IPR036890">
    <property type="entry name" value="HATPase_C_sf"/>
</dbReference>
<gene>
    <name evidence="12" type="ORF">EGT71_10695</name>
</gene>
<dbReference type="CDD" id="cd16917">
    <property type="entry name" value="HATPase_UhpB-NarQ-NarX-like"/>
    <property type="match status" value="1"/>
</dbReference>
<evidence type="ECO:0000259" key="11">
    <source>
        <dbReference type="PROSITE" id="PS50109"/>
    </source>
</evidence>
<feature type="transmembrane region" description="Helical" evidence="10">
    <location>
        <begin position="115"/>
        <end position="135"/>
    </location>
</feature>
<feature type="transmembrane region" description="Helical" evidence="10">
    <location>
        <begin position="82"/>
        <end position="103"/>
    </location>
</feature>
<dbReference type="PANTHER" id="PTHR24421:SF58">
    <property type="entry name" value="SIGNAL TRANSDUCTION HISTIDINE-PROTEIN KINASE_PHOSPHATASE UHPB"/>
    <property type="match status" value="1"/>
</dbReference>
<dbReference type="PROSITE" id="PS50109">
    <property type="entry name" value="HIS_KIN"/>
    <property type="match status" value="1"/>
</dbReference>
<dbReference type="InterPro" id="IPR005467">
    <property type="entry name" value="His_kinase_dom"/>
</dbReference>
<dbReference type="Pfam" id="PF02518">
    <property type="entry name" value="HATPase_c"/>
    <property type="match status" value="1"/>
</dbReference>
<evidence type="ECO:0000256" key="8">
    <source>
        <dbReference type="ARBA" id="ARBA00023012"/>
    </source>
</evidence>
<feature type="transmembrane region" description="Helical" evidence="10">
    <location>
        <begin position="38"/>
        <end position="55"/>
    </location>
</feature>
<keyword evidence="5 10" id="KW-0812">Transmembrane</keyword>
<evidence type="ECO:0000313" key="12">
    <source>
        <dbReference type="EMBL" id="RSE26016.1"/>
    </source>
</evidence>
<feature type="transmembrane region" description="Helical" evidence="10">
    <location>
        <begin position="185"/>
        <end position="205"/>
    </location>
</feature>
<proteinExistence type="predicted"/>
<evidence type="ECO:0000256" key="6">
    <source>
        <dbReference type="ARBA" id="ARBA00022777"/>
    </source>
</evidence>
<keyword evidence="7 10" id="KW-1133">Transmembrane helix</keyword>
<evidence type="ECO:0000256" key="5">
    <source>
        <dbReference type="ARBA" id="ARBA00022692"/>
    </source>
</evidence>
<dbReference type="EMBL" id="RHXB01000006">
    <property type="protein sequence ID" value="RSE26016.1"/>
    <property type="molecule type" value="Genomic_DNA"/>
</dbReference>
<feature type="domain" description="Histidine kinase" evidence="11">
    <location>
        <begin position="322"/>
        <end position="508"/>
    </location>
</feature>
<organism evidence="12 13">
    <name type="scientific">Atlantibacter subterraneus</name>
    <dbReference type="NCBI Taxonomy" id="255519"/>
    <lineage>
        <taxon>Bacteria</taxon>
        <taxon>Pseudomonadati</taxon>
        <taxon>Pseudomonadota</taxon>
        <taxon>Gammaproteobacteria</taxon>
        <taxon>Enterobacterales</taxon>
        <taxon>Enterobacteriaceae</taxon>
        <taxon>Atlantibacter</taxon>
    </lineage>
</organism>
<dbReference type="InterPro" id="IPR003594">
    <property type="entry name" value="HATPase_dom"/>
</dbReference>
<evidence type="ECO:0000256" key="1">
    <source>
        <dbReference type="ARBA" id="ARBA00004651"/>
    </source>
</evidence>
<dbReference type="PANTHER" id="PTHR24421">
    <property type="entry name" value="NITRATE/NITRITE SENSOR PROTEIN NARX-RELATED"/>
    <property type="match status" value="1"/>
</dbReference>
<keyword evidence="3" id="KW-0597">Phosphoprotein</keyword>
<keyword evidence="6 12" id="KW-0418">Kinase</keyword>